<gene>
    <name evidence="1" type="ORF">H5410_059717</name>
</gene>
<dbReference type="EMBL" id="JACXVP010000012">
    <property type="protein sequence ID" value="KAG5569951.1"/>
    <property type="molecule type" value="Genomic_DNA"/>
</dbReference>
<comment type="caution">
    <text evidence="1">The sequence shown here is derived from an EMBL/GenBank/DDBJ whole genome shotgun (WGS) entry which is preliminary data.</text>
</comment>
<dbReference type="Gene3D" id="3.80.10.10">
    <property type="entry name" value="Ribonuclease Inhibitor"/>
    <property type="match status" value="1"/>
</dbReference>
<dbReference type="SUPFAM" id="SSF52047">
    <property type="entry name" value="RNI-like"/>
    <property type="match status" value="1"/>
</dbReference>
<accession>A0A9J5W3I3</accession>
<dbReference type="OrthoDB" id="1306040at2759"/>
<dbReference type="AlphaFoldDB" id="A0A9J5W3I3"/>
<sequence>MMELMENSLPENVVPDLILLPPYAFPQNLKNLAFSGTTLQWKDLSILNIQYWRASCDHFPCLERLFLERCFAFDSIPQDFADITTLALIDIRRCSKSVENSTKQIQQDIKDKYASFVEVHIL</sequence>
<evidence type="ECO:0000313" key="1">
    <source>
        <dbReference type="EMBL" id="KAG5569951.1"/>
    </source>
</evidence>
<name>A0A9J5W3I3_SOLCO</name>
<keyword evidence="2" id="KW-1185">Reference proteome</keyword>
<proteinExistence type="predicted"/>
<reference evidence="1 2" key="1">
    <citation type="submission" date="2020-09" db="EMBL/GenBank/DDBJ databases">
        <title>De no assembly of potato wild relative species, Solanum commersonii.</title>
        <authorList>
            <person name="Cho K."/>
        </authorList>
    </citation>
    <scope>NUCLEOTIDE SEQUENCE [LARGE SCALE GENOMIC DNA]</scope>
    <source>
        <strain evidence="1">LZ3.2</strain>
        <tissue evidence="1">Leaf</tissue>
    </source>
</reference>
<dbReference type="InterPro" id="IPR032675">
    <property type="entry name" value="LRR_dom_sf"/>
</dbReference>
<protein>
    <submittedName>
        <fullName evidence="1">Uncharacterized protein</fullName>
    </submittedName>
</protein>
<evidence type="ECO:0000313" key="2">
    <source>
        <dbReference type="Proteomes" id="UP000824120"/>
    </source>
</evidence>
<organism evidence="1 2">
    <name type="scientific">Solanum commersonii</name>
    <name type="common">Commerson's wild potato</name>
    <name type="synonym">Commerson's nightshade</name>
    <dbReference type="NCBI Taxonomy" id="4109"/>
    <lineage>
        <taxon>Eukaryota</taxon>
        <taxon>Viridiplantae</taxon>
        <taxon>Streptophyta</taxon>
        <taxon>Embryophyta</taxon>
        <taxon>Tracheophyta</taxon>
        <taxon>Spermatophyta</taxon>
        <taxon>Magnoliopsida</taxon>
        <taxon>eudicotyledons</taxon>
        <taxon>Gunneridae</taxon>
        <taxon>Pentapetalae</taxon>
        <taxon>asterids</taxon>
        <taxon>lamiids</taxon>
        <taxon>Solanales</taxon>
        <taxon>Solanaceae</taxon>
        <taxon>Solanoideae</taxon>
        <taxon>Solaneae</taxon>
        <taxon>Solanum</taxon>
    </lineage>
</organism>
<dbReference type="Proteomes" id="UP000824120">
    <property type="component" value="Chromosome 12"/>
</dbReference>
<dbReference type="PANTHER" id="PTHR15140:SF29">
    <property type="entry name" value="LATE BLIGHT RESISTANCE PROTEIN R1-A-LIKE"/>
    <property type="match status" value="1"/>
</dbReference>
<dbReference type="PANTHER" id="PTHR15140">
    <property type="entry name" value="TUBULIN-SPECIFIC CHAPERONE E"/>
    <property type="match status" value="1"/>
</dbReference>